<keyword evidence="10" id="KW-0408">Iron</keyword>
<sequence>SRTGGSDGATMRFHPESEHGANAGLNYARDHVEKVKKRFPAISYADLWSLAGVVAVQETRQ</sequence>
<evidence type="ECO:0000256" key="1">
    <source>
        <dbReference type="ARBA" id="ARBA00003917"/>
    </source>
</evidence>
<evidence type="ECO:0000256" key="8">
    <source>
        <dbReference type="ARBA" id="ARBA00022946"/>
    </source>
</evidence>
<dbReference type="OrthoDB" id="2859658at2759"/>
<evidence type="ECO:0000256" key="10">
    <source>
        <dbReference type="ARBA" id="ARBA00023004"/>
    </source>
</evidence>
<dbReference type="PANTHER" id="PTHR31356:SF58">
    <property type="entry name" value="CYTOCHROME C PEROXIDASE, MITOCHONDRIAL"/>
    <property type="match status" value="1"/>
</dbReference>
<reference evidence="17" key="1">
    <citation type="journal article" date="2018" name="Nat. Microbiol.">
        <title>Leveraging single-cell genomics to expand the fungal tree of life.</title>
        <authorList>
            <person name="Ahrendt S.R."/>
            <person name="Quandt C.A."/>
            <person name="Ciobanu D."/>
            <person name="Clum A."/>
            <person name="Salamov A."/>
            <person name="Andreopoulos B."/>
            <person name="Cheng J.F."/>
            <person name="Woyke T."/>
            <person name="Pelin A."/>
            <person name="Henrissat B."/>
            <person name="Reynolds N.K."/>
            <person name="Benny G.L."/>
            <person name="Smith M.E."/>
            <person name="James T.Y."/>
            <person name="Grigoriev I.V."/>
        </authorList>
    </citation>
    <scope>NUCLEOTIDE SEQUENCE [LARGE SCALE GENOMIC DNA]</scope>
    <source>
        <strain evidence="17">RSA 1356</strain>
    </source>
</reference>
<evidence type="ECO:0000256" key="11">
    <source>
        <dbReference type="ARBA" id="ARBA00023128"/>
    </source>
</evidence>
<keyword evidence="17" id="KW-1185">Reference proteome</keyword>
<dbReference type="AlphaFoldDB" id="A0A4P9XKV3"/>
<feature type="region of interest" description="Disordered" evidence="14">
    <location>
        <begin position="1"/>
        <end position="22"/>
    </location>
</feature>
<accession>A0A4P9XKV3</accession>
<keyword evidence="8" id="KW-0809">Transit peptide</keyword>
<evidence type="ECO:0000313" key="16">
    <source>
        <dbReference type="EMBL" id="RKP06392.1"/>
    </source>
</evidence>
<evidence type="ECO:0000256" key="4">
    <source>
        <dbReference type="ARBA" id="ARBA00005997"/>
    </source>
</evidence>
<comment type="function">
    <text evidence="1">Destroys radicals which are normally produced within the cells and which are toxic to biological systems.</text>
</comment>
<name>A0A4P9XKV3_9FUNG</name>
<evidence type="ECO:0000259" key="15">
    <source>
        <dbReference type="Pfam" id="PF00141"/>
    </source>
</evidence>
<dbReference type="GO" id="GO:0005758">
    <property type="term" value="C:mitochondrial intermembrane space"/>
    <property type="evidence" value="ECO:0007669"/>
    <property type="project" value="UniProtKB-SubCell"/>
</dbReference>
<keyword evidence="7" id="KW-0479">Metal-binding</keyword>
<dbReference type="GO" id="GO:0042744">
    <property type="term" value="P:hydrogen peroxide catabolic process"/>
    <property type="evidence" value="ECO:0007669"/>
    <property type="project" value="TreeGrafter"/>
</dbReference>
<dbReference type="GO" id="GO:0046872">
    <property type="term" value="F:metal ion binding"/>
    <property type="evidence" value="ECO:0007669"/>
    <property type="project" value="UniProtKB-UniRule"/>
</dbReference>
<protein>
    <recommendedName>
        <fullName evidence="13">Peroxidase</fullName>
        <ecNumber evidence="13">1.11.1.-</ecNumber>
    </recommendedName>
</protein>
<evidence type="ECO:0000256" key="7">
    <source>
        <dbReference type="ARBA" id="ARBA00022723"/>
    </source>
</evidence>
<dbReference type="STRING" id="78915.A0A4P9XKV3"/>
<evidence type="ECO:0000313" key="17">
    <source>
        <dbReference type="Proteomes" id="UP000271241"/>
    </source>
</evidence>
<evidence type="ECO:0000256" key="3">
    <source>
        <dbReference type="ARBA" id="ARBA00004569"/>
    </source>
</evidence>
<dbReference type="GO" id="GO:0004130">
    <property type="term" value="F:cytochrome-c peroxidase activity"/>
    <property type="evidence" value="ECO:0007669"/>
    <property type="project" value="UniProtKB-EC"/>
</dbReference>
<dbReference type="GO" id="GO:0020037">
    <property type="term" value="F:heme binding"/>
    <property type="evidence" value="ECO:0007669"/>
    <property type="project" value="UniProtKB-UniRule"/>
</dbReference>
<dbReference type="PRINTS" id="PR00459">
    <property type="entry name" value="ASPEROXIDASE"/>
</dbReference>
<keyword evidence="5 13" id="KW-0575">Peroxidase</keyword>
<dbReference type="GO" id="GO:0005759">
    <property type="term" value="C:mitochondrial matrix"/>
    <property type="evidence" value="ECO:0007669"/>
    <property type="project" value="UniProtKB-SubCell"/>
</dbReference>
<dbReference type="EC" id="1.11.1.-" evidence="13"/>
<comment type="subcellular location">
    <subcellularLocation>
        <location evidence="3">Mitochondrion intermembrane space</location>
    </subcellularLocation>
    <subcellularLocation>
        <location evidence="2">Mitochondrion matrix</location>
    </subcellularLocation>
</comment>
<evidence type="ECO:0000256" key="13">
    <source>
        <dbReference type="RuleBase" id="RU363051"/>
    </source>
</evidence>
<dbReference type="InterPro" id="IPR044831">
    <property type="entry name" value="Ccp1-like"/>
</dbReference>
<feature type="non-terminal residue" evidence="16">
    <location>
        <position position="1"/>
    </location>
</feature>
<gene>
    <name evidence="16" type="ORF">THASP1DRAFT_18550</name>
</gene>
<evidence type="ECO:0000256" key="5">
    <source>
        <dbReference type="ARBA" id="ARBA00022559"/>
    </source>
</evidence>
<dbReference type="InterPro" id="IPR002016">
    <property type="entry name" value="Haem_peroxidase"/>
</dbReference>
<comment type="similarity">
    <text evidence="4">Belongs to the peroxidase family. Cytochrome c peroxidase subfamily.</text>
</comment>
<keyword evidence="9 13" id="KW-0560">Oxidoreductase</keyword>
<dbReference type="GO" id="GO:0000302">
    <property type="term" value="P:response to reactive oxygen species"/>
    <property type="evidence" value="ECO:0007669"/>
    <property type="project" value="TreeGrafter"/>
</dbReference>
<dbReference type="EMBL" id="KZ992892">
    <property type="protein sequence ID" value="RKP06392.1"/>
    <property type="molecule type" value="Genomic_DNA"/>
</dbReference>
<proteinExistence type="inferred from homology"/>
<evidence type="ECO:0000256" key="14">
    <source>
        <dbReference type="SAM" id="MobiDB-lite"/>
    </source>
</evidence>
<dbReference type="SUPFAM" id="SSF48113">
    <property type="entry name" value="Heme-dependent peroxidases"/>
    <property type="match status" value="1"/>
</dbReference>
<dbReference type="GO" id="GO:0034599">
    <property type="term" value="P:cellular response to oxidative stress"/>
    <property type="evidence" value="ECO:0007669"/>
    <property type="project" value="InterPro"/>
</dbReference>
<keyword evidence="11" id="KW-0496">Mitochondrion</keyword>
<dbReference type="Proteomes" id="UP000271241">
    <property type="component" value="Unassembled WGS sequence"/>
</dbReference>
<dbReference type="InterPro" id="IPR010255">
    <property type="entry name" value="Haem_peroxidase_sf"/>
</dbReference>
<comment type="catalytic activity">
    <reaction evidence="12">
        <text>2 Fe(II)-[cytochrome c] + H2O2 + 2 H(+) = 2 Fe(III)-[cytochrome c] + 2 H2O</text>
        <dbReference type="Rhea" id="RHEA:16581"/>
        <dbReference type="Rhea" id="RHEA-COMP:10350"/>
        <dbReference type="Rhea" id="RHEA-COMP:14399"/>
        <dbReference type="ChEBI" id="CHEBI:15377"/>
        <dbReference type="ChEBI" id="CHEBI:15378"/>
        <dbReference type="ChEBI" id="CHEBI:16240"/>
        <dbReference type="ChEBI" id="CHEBI:29033"/>
        <dbReference type="ChEBI" id="CHEBI:29034"/>
        <dbReference type="EC" id="1.11.1.5"/>
    </reaction>
</comment>
<evidence type="ECO:0000256" key="6">
    <source>
        <dbReference type="ARBA" id="ARBA00022617"/>
    </source>
</evidence>
<keyword evidence="6" id="KW-0349">Heme</keyword>
<dbReference type="Gene3D" id="1.10.520.10">
    <property type="match status" value="1"/>
</dbReference>
<evidence type="ECO:0000256" key="9">
    <source>
        <dbReference type="ARBA" id="ARBA00023002"/>
    </source>
</evidence>
<dbReference type="Pfam" id="PF00141">
    <property type="entry name" value="peroxidase"/>
    <property type="match status" value="1"/>
</dbReference>
<evidence type="ECO:0000256" key="12">
    <source>
        <dbReference type="ARBA" id="ARBA00049265"/>
    </source>
</evidence>
<dbReference type="InterPro" id="IPR002207">
    <property type="entry name" value="Peroxidase_I"/>
</dbReference>
<evidence type="ECO:0000256" key="2">
    <source>
        <dbReference type="ARBA" id="ARBA00004305"/>
    </source>
</evidence>
<feature type="domain" description="Plant heme peroxidase family profile" evidence="15">
    <location>
        <begin position="3"/>
        <end position="59"/>
    </location>
</feature>
<organism evidence="16 17">
    <name type="scientific">Thamnocephalis sphaerospora</name>
    <dbReference type="NCBI Taxonomy" id="78915"/>
    <lineage>
        <taxon>Eukaryota</taxon>
        <taxon>Fungi</taxon>
        <taxon>Fungi incertae sedis</taxon>
        <taxon>Zoopagomycota</taxon>
        <taxon>Zoopagomycotina</taxon>
        <taxon>Zoopagomycetes</taxon>
        <taxon>Zoopagales</taxon>
        <taxon>Sigmoideomycetaceae</taxon>
        <taxon>Thamnocephalis</taxon>
    </lineage>
</organism>
<dbReference type="PANTHER" id="PTHR31356">
    <property type="entry name" value="THYLAKOID LUMENAL 29 KDA PROTEIN, CHLOROPLASTIC-RELATED"/>
    <property type="match status" value="1"/>
</dbReference>